<feature type="compositionally biased region" description="Polar residues" evidence="1">
    <location>
        <begin position="1"/>
        <end position="10"/>
    </location>
</feature>
<accession>A0A0C3BQA4</accession>
<evidence type="ECO:0000313" key="3">
    <source>
        <dbReference type="Proteomes" id="UP000054097"/>
    </source>
</evidence>
<feature type="region of interest" description="Disordered" evidence="1">
    <location>
        <begin position="293"/>
        <end position="321"/>
    </location>
</feature>
<protein>
    <submittedName>
        <fullName evidence="2">Uncharacterized protein</fullName>
    </submittedName>
</protein>
<feature type="compositionally biased region" description="Polar residues" evidence="1">
    <location>
        <begin position="533"/>
        <end position="548"/>
    </location>
</feature>
<dbReference type="EMBL" id="KN824278">
    <property type="protein sequence ID" value="KIM33596.1"/>
    <property type="molecule type" value="Genomic_DNA"/>
</dbReference>
<evidence type="ECO:0000256" key="1">
    <source>
        <dbReference type="SAM" id="MobiDB-lite"/>
    </source>
</evidence>
<gene>
    <name evidence="2" type="ORF">M408DRAFT_326277</name>
</gene>
<feature type="compositionally biased region" description="Basic and acidic residues" evidence="1">
    <location>
        <begin position="469"/>
        <end position="478"/>
    </location>
</feature>
<feature type="non-terminal residue" evidence="2">
    <location>
        <position position="583"/>
    </location>
</feature>
<organism evidence="2 3">
    <name type="scientific">Serendipita vermifera MAFF 305830</name>
    <dbReference type="NCBI Taxonomy" id="933852"/>
    <lineage>
        <taxon>Eukaryota</taxon>
        <taxon>Fungi</taxon>
        <taxon>Dikarya</taxon>
        <taxon>Basidiomycota</taxon>
        <taxon>Agaricomycotina</taxon>
        <taxon>Agaricomycetes</taxon>
        <taxon>Sebacinales</taxon>
        <taxon>Serendipitaceae</taxon>
        <taxon>Serendipita</taxon>
    </lineage>
</organism>
<dbReference type="OrthoDB" id="3270511at2759"/>
<feature type="region of interest" description="Disordered" evidence="1">
    <location>
        <begin position="214"/>
        <end position="234"/>
    </location>
</feature>
<feature type="compositionally biased region" description="Acidic residues" evidence="1">
    <location>
        <begin position="427"/>
        <end position="440"/>
    </location>
</feature>
<evidence type="ECO:0000313" key="2">
    <source>
        <dbReference type="EMBL" id="KIM33596.1"/>
    </source>
</evidence>
<feature type="region of interest" description="Disordered" evidence="1">
    <location>
        <begin position="469"/>
        <end position="583"/>
    </location>
</feature>
<proteinExistence type="predicted"/>
<feature type="compositionally biased region" description="Low complexity" evidence="1">
    <location>
        <begin position="520"/>
        <end position="532"/>
    </location>
</feature>
<dbReference type="HOGENOM" id="CLU_468207_0_0_1"/>
<sequence>MDQTTYTNRFSGPVYTGALQLDPYSRPPPSSPPNAAGFTPSSVLFPPQRSPKGPRPAPSSAHTHTFIEPAKVPLPADDVDASLHSTTTNTYYYGEIEEEFSNTAAEPQRNVPETLATSLFYGTSASPPPFARDTRTASISSTGSSHHHHRTHPSILNTFASAATNSAPDPWVEQASIAQPVPVIPDVIDLEANPISSSNTVQSTQALERSTVIGHSDSPTTAGKEAQVGSDQPIVEVRPDLPATDVGAGIPERVTFSSIFNHAVQKKSAVSSAGRKDDDVDPQVNVGVAGIKPGAEDVDVDDPIPSPNSPQDSTTSDQACAQSSLFESLVPPPFSTAATSGPVPIAATTTIITPTSAHLHATNNNRPSSSSANNSISKSSIIMGSHESSRMMNPLAESTTWEKVEGVNDEWQELSDPREDVLAMSESETDSELDDDEEDWEASRKVNTMADSAFLPSVERRRRLAAAEQLKKHNHDQEGVPLGSATPRGKRTPTTSFAHGKSSMRTAACAYEAYNPNGTPPTTTTARPSRSANVNAPPQSKLTPQQEQLVAELQRARTTRGVATPLVPPHQQMSRRAVQLSSD</sequence>
<dbReference type="Proteomes" id="UP000054097">
    <property type="component" value="Unassembled WGS sequence"/>
</dbReference>
<dbReference type="AlphaFoldDB" id="A0A0C3BQA4"/>
<reference evidence="2 3" key="1">
    <citation type="submission" date="2014-04" db="EMBL/GenBank/DDBJ databases">
        <authorList>
            <consortium name="DOE Joint Genome Institute"/>
            <person name="Kuo A."/>
            <person name="Zuccaro A."/>
            <person name="Kohler A."/>
            <person name="Nagy L.G."/>
            <person name="Floudas D."/>
            <person name="Copeland A."/>
            <person name="Barry K.W."/>
            <person name="Cichocki N."/>
            <person name="Veneault-Fourrey C."/>
            <person name="LaButti K."/>
            <person name="Lindquist E.A."/>
            <person name="Lipzen A."/>
            <person name="Lundell T."/>
            <person name="Morin E."/>
            <person name="Murat C."/>
            <person name="Sun H."/>
            <person name="Tunlid A."/>
            <person name="Henrissat B."/>
            <person name="Grigoriev I.V."/>
            <person name="Hibbett D.S."/>
            <person name="Martin F."/>
            <person name="Nordberg H.P."/>
            <person name="Cantor M.N."/>
            <person name="Hua S.X."/>
        </authorList>
    </citation>
    <scope>NUCLEOTIDE SEQUENCE [LARGE SCALE GENOMIC DNA]</scope>
    <source>
        <strain evidence="2 3">MAFF 305830</strain>
    </source>
</reference>
<name>A0A0C3BQA4_SERVB</name>
<feature type="compositionally biased region" description="Polar residues" evidence="1">
    <location>
        <begin position="309"/>
        <end position="321"/>
    </location>
</feature>
<feature type="region of interest" description="Disordered" evidence="1">
    <location>
        <begin position="1"/>
        <end position="62"/>
    </location>
</feature>
<reference evidence="3" key="2">
    <citation type="submission" date="2015-01" db="EMBL/GenBank/DDBJ databases">
        <title>Evolutionary Origins and Diversification of the Mycorrhizal Mutualists.</title>
        <authorList>
            <consortium name="DOE Joint Genome Institute"/>
            <consortium name="Mycorrhizal Genomics Consortium"/>
            <person name="Kohler A."/>
            <person name="Kuo A."/>
            <person name="Nagy L.G."/>
            <person name="Floudas D."/>
            <person name="Copeland A."/>
            <person name="Barry K.W."/>
            <person name="Cichocki N."/>
            <person name="Veneault-Fourrey C."/>
            <person name="LaButti K."/>
            <person name="Lindquist E.A."/>
            <person name="Lipzen A."/>
            <person name="Lundell T."/>
            <person name="Morin E."/>
            <person name="Murat C."/>
            <person name="Riley R."/>
            <person name="Ohm R."/>
            <person name="Sun H."/>
            <person name="Tunlid A."/>
            <person name="Henrissat B."/>
            <person name="Grigoriev I.V."/>
            <person name="Hibbett D.S."/>
            <person name="Martin F."/>
        </authorList>
    </citation>
    <scope>NUCLEOTIDE SEQUENCE [LARGE SCALE GENOMIC DNA]</scope>
    <source>
        <strain evidence="3">MAFF 305830</strain>
    </source>
</reference>
<keyword evidence="3" id="KW-1185">Reference proteome</keyword>
<feature type="region of interest" description="Disordered" evidence="1">
    <location>
        <begin position="412"/>
        <end position="442"/>
    </location>
</feature>
<feature type="compositionally biased region" description="Polar residues" evidence="1">
    <location>
        <begin position="571"/>
        <end position="583"/>
    </location>
</feature>